<dbReference type="EMBL" id="BJYY01000001">
    <property type="protein sequence ID" value="GEO32306.1"/>
    <property type="molecule type" value="Genomic_DNA"/>
</dbReference>
<dbReference type="Proteomes" id="UP000321181">
    <property type="component" value="Unassembled WGS sequence"/>
</dbReference>
<sequence length="145" mass="14990">MHAATEAIGMMASLTSFLLWLPQGARVWKHRHDPARLAGIAVSTQVIALAGNLLWGVYALLIDSFWLGAPAVVNGPIAIGTILVLRRGAPAAATPAATPALPDAPAAPTQPEADRPARTLQAPGTAVALDDVEPVGRGTRELVLV</sequence>
<organism evidence="3 4">
    <name type="scientific">Cellulomonas aerilata</name>
    <dbReference type="NCBI Taxonomy" id="515326"/>
    <lineage>
        <taxon>Bacteria</taxon>
        <taxon>Bacillati</taxon>
        <taxon>Actinomycetota</taxon>
        <taxon>Actinomycetes</taxon>
        <taxon>Micrococcales</taxon>
        <taxon>Cellulomonadaceae</taxon>
        <taxon>Cellulomonas</taxon>
    </lineage>
</organism>
<accession>A0A512D760</accession>
<feature type="compositionally biased region" description="Low complexity" evidence="1">
    <location>
        <begin position="94"/>
        <end position="111"/>
    </location>
</feature>
<protein>
    <recommendedName>
        <fullName evidence="5">MtN3 and saliva related transmembrane protein</fullName>
    </recommendedName>
</protein>
<name>A0A512D760_9CELL</name>
<evidence type="ECO:0000313" key="4">
    <source>
        <dbReference type="Proteomes" id="UP000321181"/>
    </source>
</evidence>
<keyword evidence="2" id="KW-0472">Membrane</keyword>
<comment type="caution">
    <text evidence="3">The sequence shown here is derived from an EMBL/GenBank/DDBJ whole genome shotgun (WGS) entry which is preliminary data.</text>
</comment>
<evidence type="ECO:0000256" key="1">
    <source>
        <dbReference type="SAM" id="MobiDB-lite"/>
    </source>
</evidence>
<feature type="transmembrane region" description="Helical" evidence="2">
    <location>
        <begin position="64"/>
        <end position="85"/>
    </location>
</feature>
<dbReference type="Gene3D" id="1.20.1280.290">
    <property type="match status" value="1"/>
</dbReference>
<reference evidence="3 4" key="1">
    <citation type="submission" date="2019-07" db="EMBL/GenBank/DDBJ databases">
        <title>Whole genome shotgun sequence of Cellulomonas aerilata NBRC 106308.</title>
        <authorList>
            <person name="Hosoyama A."/>
            <person name="Uohara A."/>
            <person name="Ohji S."/>
            <person name="Ichikawa N."/>
        </authorList>
    </citation>
    <scope>NUCLEOTIDE SEQUENCE [LARGE SCALE GENOMIC DNA]</scope>
    <source>
        <strain evidence="3 4">NBRC 106308</strain>
    </source>
</reference>
<evidence type="ECO:0000313" key="3">
    <source>
        <dbReference type="EMBL" id="GEO32306.1"/>
    </source>
</evidence>
<dbReference type="RefSeq" id="WP_146898369.1">
    <property type="nucleotide sequence ID" value="NZ_BAAARM010000001.1"/>
</dbReference>
<evidence type="ECO:0008006" key="5">
    <source>
        <dbReference type="Google" id="ProtNLM"/>
    </source>
</evidence>
<keyword evidence="4" id="KW-1185">Reference proteome</keyword>
<keyword evidence="2" id="KW-1133">Transmembrane helix</keyword>
<keyword evidence="2" id="KW-0812">Transmembrane</keyword>
<proteinExistence type="predicted"/>
<feature type="transmembrane region" description="Helical" evidence="2">
    <location>
        <begin position="37"/>
        <end position="58"/>
    </location>
</feature>
<dbReference type="OrthoDB" id="5109833at2"/>
<feature type="region of interest" description="Disordered" evidence="1">
    <location>
        <begin position="94"/>
        <end position="117"/>
    </location>
</feature>
<evidence type="ECO:0000256" key="2">
    <source>
        <dbReference type="SAM" id="Phobius"/>
    </source>
</evidence>
<dbReference type="AlphaFoldDB" id="A0A512D760"/>
<gene>
    <name evidence="3" type="ORF">CAE01nite_00310</name>
</gene>